<dbReference type="EMBL" id="KI669462">
    <property type="protein sequence ID" value="OCF58563.1"/>
    <property type="molecule type" value="Genomic_DNA"/>
</dbReference>
<keyword evidence="3" id="KW-1185">Reference proteome</keyword>
<proteinExistence type="predicted"/>
<name>A0A1B9ISP8_9TREE</name>
<feature type="compositionally biased region" description="Low complexity" evidence="1">
    <location>
        <begin position="295"/>
        <end position="310"/>
    </location>
</feature>
<evidence type="ECO:0000313" key="2">
    <source>
        <dbReference type="EMBL" id="OCF58563.1"/>
    </source>
</evidence>
<gene>
    <name evidence="2" type="ORF">L486_04596</name>
</gene>
<sequence>MSSSYSYQIFKHHPPVPCTLEPTSDDPPFNWHSTSVNERVFFSRADRNTPVYKAEPRGKHVGHSMKAFMFRSLEPGSQLTLEHGHGPEAGLIGDSGNSTKMFSIVDEMTLVGGYHEHLIFKNGPWIPSISANGDRMTFTPDYSKWTHDLYACATQSHLTRKLRQLVFERSGLTHPGRPGGPSTTSSLPSAEHEVVRGHLFYIWEEVDGEQIVRMPSDPDRYYLKPVQMNLGYHTVETSRLLEDAPFHGDAQKGQEEVSTAGLDMYLFHPPSNNGSEQLVKRDGPMPSGASPRSGSQQSISRALAASSSSSDARDAQSRYTDTDVSYESMMERIRRKYEEGKLG</sequence>
<dbReference type="Proteomes" id="UP000092583">
    <property type="component" value="Unassembled WGS sequence"/>
</dbReference>
<dbReference type="AlphaFoldDB" id="A0A1B9ISP8"/>
<organism evidence="2 3">
    <name type="scientific">Kwoniella mangroviensis CBS 10435</name>
    <dbReference type="NCBI Taxonomy" id="1331196"/>
    <lineage>
        <taxon>Eukaryota</taxon>
        <taxon>Fungi</taxon>
        <taxon>Dikarya</taxon>
        <taxon>Basidiomycota</taxon>
        <taxon>Agaricomycotina</taxon>
        <taxon>Tremellomycetes</taxon>
        <taxon>Tremellales</taxon>
        <taxon>Cryptococcaceae</taxon>
        <taxon>Kwoniella</taxon>
    </lineage>
</organism>
<feature type="region of interest" description="Disordered" evidence="1">
    <location>
        <begin position="265"/>
        <end position="329"/>
    </location>
</feature>
<evidence type="ECO:0000313" key="3">
    <source>
        <dbReference type="Proteomes" id="UP000092583"/>
    </source>
</evidence>
<reference evidence="3" key="2">
    <citation type="submission" date="2013-12" db="EMBL/GenBank/DDBJ databases">
        <title>Evolution of pathogenesis and genome organization in the Tremellales.</title>
        <authorList>
            <person name="Cuomo C."/>
            <person name="Litvintseva A."/>
            <person name="Heitman J."/>
            <person name="Chen Y."/>
            <person name="Sun S."/>
            <person name="Springer D."/>
            <person name="Dromer F."/>
            <person name="Young S."/>
            <person name="Zeng Q."/>
            <person name="Chapman S."/>
            <person name="Gujja S."/>
            <person name="Saif S."/>
            <person name="Birren B."/>
        </authorList>
    </citation>
    <scope>NUCLEOTIDE SEQUENCE [LARGE SCALE GENOMIC DNA]</scope>
    <source>
        <strain evidence="3">CBS 10435</strain>
    </source>
</reference>
<reference evidence="2 3" key="1">
    <citation type="submission" date="2013-07" db="EMBL/GenBank/DDBJ databases">
        <title>The Genome Sequence of Kwoniella mangroviensis CBS10435.</title>
        <authorList>
            <consortium name="The Broad Institute Genome Sequencing Platform"/>
            <person name="Cuomo C."/>
            <person name="Litvintseva A."/>
            <person name="Chen Y."/>
            <person name="Heitman J."/>
            <person name="Sun S."/>
            <person name="Springer D."/>
            <person name="Dromer F."/>
            <person name="Young S.K."/>
            <person name="Zeng Q."/>
            <person name="Gargeya S."/>
            <person name="Fitzgerald M."/>
            <person name="Abouelleil A."/>
            <person name="Alvarado L."/>
            <person name="Berlin A.M."/>
            <person name="Chapman S.B."/>
            <person name="Dewar J."/>
            <person name="Goldberg J."/>
            <person name="Griggs A."/>
            <person name="Gujja S."/>
            <person name="Hansen M."/>
            <person name="Howarth C."/>
            <person name="Imamovic A."/>
            <person name="Larimer J."/>
            <person name="McCowan C."/>
            <person name="Murphy C."/>
            <person name="Pearson M."/>
            <person name="Priest M."/>
            <person name="Roberts A."/>
            <person name="Saif S."/>
            <person name="Shea T."/>
            <person name="Sykes S."/>
            <person name="Wortman J."/>
            <person name="Nusbaum C."/>
            <person name="Birren B."/>
        </authorList>
    </citation>
    <scope>NUCLEOTIDE SEQUENCE [LARGE SCALE GENOMIC DNA]</scope>
    <source>
        <strain evidence="2 3">CBS 10435</strain>
    </source>
</reference>
<accession>A0A1B9ISP8</accession>
<protein>
    <submittedName>
        <fullName evidence="2">Uncharacterized protein</fullName>
    </submittedName>
</protein>
<evidence type="ECO:0000256" key="1">
    <source>
        <dbReference type="SAM" id="MobiDB-lite"/>
    </source>
</evidence>